<reference evidence="3 4" key="1">
    <citation type="submission" date="2025-04" db="UniProtKB">
        <authorList>
            <consortium name="RefSeq"/>
        </authorList>
    </citation>
    <scope>IDENTIFICATION</scope>
    <source>
        <tissue evidence="3 4">Whole organism</tissue>
    </source>
</reference>
<proteinExistence type="predicted"/>
<sequence length="443" mass="50779">MPRKTVRALERAKQNKVEGEDDEINKLKRALADKIVIAYKDFRKTHPHITQKTPGIKVSFDVAIQVVKKFEIAMQESLNGKVHGDGTLTFRKRLNTKIENMFRKEEDTEDGGMPSISRGVGVPGVLKDQYRPPLSRKSRNRQTLIRGSLCRINKEEDPDDWDWIDIGTKMKDTYELQRDDIVELTKKVMDEDKGEDESDPDEDERVMSSLKRDWPFLFYSVPMNTHYKRLTGIDLQERVLKFLSADELKYLLLYYCSCSNSSAINTQNLVLKLKVQQEMPASASMSTSTQFLLALCMTANNFAETYTNTFLFTSEKTLRPEEVDSVPNLPSSICIIALGDDPFNANTYYVSLDKICVAEKENALDAVMMLIKICFVFDIEYPPGLSLTFEFIERIVLELTVKETRVKNKSGKLLLVLTEKVKKAGKTFHNFKKSVREGLEQDF</sequence>
<gene>
    <name evidence="3 4" type="primary">LOC113209814</name>
</gene>
<dbReference type="AlphaFoldDB" id="A0A6J1SY00"/>
<keyword evidence="2" id="KW-1185">Reference proteome</keyword>
<evidence type="ECO:0000313" key="3">
    <source>
        <dbReference type="RefSeq" id="XP_026283306.2"/>
    </source>
</evidence>
<name>A0A6J1SY00_FRAOC</name>
<dbReference type="KEGG" id="foc:113209814"/>
<evidence type="ECO:0000313" key="4">
    <source>
        <dbReference type="RefSeq" id="XP_052125261.1"/>
    </source>
</evidence>
<evidence type="ECO:0000313" key="2">
    <source>
        <dbReference type="Proteomes" id="UP000504606"/>
    </source>
</evidence>
<dbReference type="GeneID" id="113209814"/>
<dbReference type="Proteomes" id="UP000504606">
    <property type="component" value="Unplaced"/>
</dbReference>
<protein>
    <submittedName>
        <fullName evidence="3 4">Uncharacterized protein LOC113209814</fullName>
    </submittedName>
</protein>
<evidence type="ECO:0000256" key="1">
    <source>
        <dbReference type="SAM" id="MobiDB-lite"/>
    </source>
</evidence>
<accession>A0A6J1SY00</accession>
<dbReference type="PANTHER" id="PTHR31025:SF22">
    <property type="entry name" value="IP13529P"/>
    <property type="match status" value="1"/>
</dbReference>
<dbReference type="OrthoDB" id="8838209at2759"/>
<organism evidence="2 3">
    <name type="scientific">Frankliniella occidentalis</name>
    <name type="common">Western flower thrips</name>
    <name type="synonym">Euthrips occidentalis</name>
    <dbReference type="NCBI Taxonomy" id="133901"/>
    <lineage>
        <taxon>Eukaryota</taxon>
        <taxon>Metazoa</taxon>
        <taxon>Ecdysozoa</taxon>
        <taxon>Arthropoda</taxon>
        <taxon>Hexapoda</taxon>
        <taxon>Insecta</taxon>
        <taxon>Pterygota</taxon>
        <taxon>Neoptera</taxon>
        <taxon>Paraneoptera</taxon>
        <taxon>Thysanoptera</taxon>
        <taxon>Terebrantia</taxon>
        <taxon>Thripoidea</taxon>
        <taxon>Thripidae</taxon>
        <taxon>Frankliniella</taxon>
    </lineage>
</organism>
<dbReference type="RefSeq" id="XP_026283306.2">
    <property type="nucleotide sequence ID" value="XM_026427521.2"/>
</dbReference>
<feature type="region of interest" description="Disordered" evidence="1">
    <location>
        <begin position="105"/>
        <end position="132"/>
    </location>
</feature>
<dbReference type="PANTHER" id="PTHR31025">
    <property type="entry name" value="SI:CH211-196P9.1-RELATED"/>
    <property type="match status" value="1"/>
</dbReference>
<dbReference type="RefSeq" id="XP_052125261.1">
    <property type="nucleotide sequence ID" value="XM_052269301.1"/>
</dbReference>